<dbReference type="GO" id="GO:0051701">
    <property type="term" value="P:biological process involved in interaction with host"/>
    <property type="evidence" value="ECO:0007669"/>
    <property type="project" value="TreeGrafter"/>
</dbReference>
<dbReference type="PANTHER" id="PTHR33371">
    <property type="entry name" value="INTERMEMBRANE PHOSPHOLIPID TRANSPORT SYSTEM BINDING PROTEIN MLAD-RELATED"/>
    <property type="match status" value="1"/>
</dbReference>
<proteinExistence type="predicted"/>
<dbReference type="NCBIfam" id="TIGR00996">
    <property type="entry name" value="Mtu_fam_mce"/>
    <property type="match status" value="1"/>
</dbReference>
<feature type="compositionally biased region" description="Low complexity" evidence="1">
    <location>
        <begin position="382"/>
        <end position="406"/>
    </location>
</feature>
<accession>A0A222VJG3</accession>
<dbReference type="GO" id="GO:0005576">
    <property type="term" value="C:extracellular region"/>
    <property type="evidence" value="ECO:0007669"/>
    <property type="project" value="TreeGrafter"/>
</dbReference>
<sequence>MSKAMVTVRRRLLGLLLVAVLVGGVLLSIALYNKSFSSFVMVRLQAGTIGNQLTPHSDVKVRGLIVGSVESIAPTESGAELTLRIDPEQAHLVPSNVSARFLPKTLFGERFVSLEIPGAPSPQSLRDGDVIPQDRTSDAVELEQALESLMPVLQAVQPQKLSSTLSAISTALDGRGKPLGETLSELGEYVGELNPHLPELQENLRELAEFSDNLSEAAPDLVRTLDNLTVTSKTIVEERQNLQTLYGNLTTASVDLESFLTANADNLISLGSTARPTAELLAKYSPEYPCFIGQMADLLPRIDKAFGKGTSKPGLHATIEITTNRGPYEPGKDEPEYEDKRGPRCYAMKDLPDPFPQHPPEGPLQDGSTSPPPARSQNDGLNPANNAANAGGYNGNGTTAGNPANTPAEHAILSELVAPQVGMTSADVPGWGALLIGPLYRGAEVTVR</sequence>
<dbReference type="OrthoDB" id="3460188at2"/>
<dbReference type="InterPro" id="IPR005693">
    <property type="entry name" value="Mce"/>
</dbReference>
<dbReference type="Proteomes" id="UP000199494">
    <property type="component" value="Unassembled WGS sequence"/>
</dbReference>
<dbReference type="InterPro" id="IPR003399">
    <property type="entry name" value="Mce/MlaD"/>
</dbReference>
<dbReference type="AlphaFoldDB" id="A0A222VJG3"/>
<reference evidence="2 3" key="1">
    <citation type="submission" date="2016-10" db="EMBL/GenBank/DDBJ databases">
        <authorList>
            <person name="de Groot N.N."/>
        </authorList>
    </citation>
    <scope>NUCLEOTIDE SEQUENCE [LARGE SCALE GENOMIC DNA]</scope>
    <source>
        <strain evidence="2 3">CGMCC 4.5506</strain>
    </source>
</reference>
<protein>
    <submittedName>
        <fullName evidence="2">Virulence factor Mce family protein</fullName>
    </submittedName>
</protein>
<dbReference type="PANTHER" id="PTHR33371:SF19">
    <property type="entry name" value="MCE-FAMILY PROTEIN MCE4A"/>
    <property type="match status" value="1"/>
</dbReference>
<feature type="region of interest" description="Disordered" evidence="1">
    <location>
        <begin position="309"/>
        <end position="406"/>
    </location>
</feature>
<name>A0A222VJG3_9PSEU</name>
<dbReference type="InterPro" id="IPR052336">
    <property type="entry name" value="MlaD_Phospholipid_Transporter"/>
</dbReference>
<dbReference type="KEGG" id="pmad:BAY61_02655"/>
<evidence type="ECO:0000313" key="3">
    <source>
        <dbReference type="Proteomes" id="UP000199494"/>
    </source>
</evidence>
<dbReference type="InterPro" id="IPR024516">
    <property type="entry name" value="Mce_C"/>
</dbReference>
<dbReference type="RefSeq" id="WP_091802084.1">
    <property type="nucleotide sequence ID" value="NZ_CP016353.1"/>
</dbReference>
<feature type="compositionally biased region" description="Basic and acidic residues" evidence="1">
    <location>
        <begin position="330"/>
        <end position="342"/>
    </location>
</feature>
<organism evidence="2 3">
    <name type="scientific">Prauserella marina</name>
    <dbReference type="NCBI Taxonomy" id="530584"/>
    <lineage>
        <taxon>Bacteria</taxon>
        <taxon>Bacillati</taxon>
        <taxon>Actinomycetota</taxon>
        <taxon>Actinomycetes</taxon>
        <taxon>Pseudonocardiales</taxon>
        <taxon>Pseudonocardiaceae</taxon>
        <taxon>Prauserella</taxon>
    </lineage>
</organism>
<dbReference type="Pfam" id="PF11887">
    <property type="entry name" value="Mce4_CUP1"/>
    <property type="match status" value="1"/>
</dbReference>
<gene>
    <name evidence="2" type="ORF">SAMN05421630_103487</name>
</gene>
<dbReference type="EMBL" id="FMZE01000003">
    <property type="protein sequence ID" value="SDC75195.1"/>
    <property type="molecule type" value="Genomic_DNA"/>
</dbReference>
<keyword evidence="3" id="KW-1185">Reference proteome</keyword>
<evidence type="ECO:0000313" key="2">
    <source>
        <dbReference type="EMBL" id="SDC75195.1"/>
    </source>
</evidence>
<feature type="compositionally biased region" description="Pro residues" evidence="1">
    <location>
        <begin position="353"/>
        <end position="362"/>
    </location>
</feature>
<dbReference type="Pfam" id="PF02470">
    <property type="entry name" value="MlaD"/>
    <property type="match status" value="1"/>
</dbReference>
<evidence type="ECO:0000256" key="1">
    <source>
        <dbReference type="SAM" id="MobiDB-lite"/>
    </source>
</evidence>
<dbReference type="STRING" id="530584.SAMN05421630_103487"/>